<feature type="transmembrane region" description="Helical" evidence="1">
    <location>
        <begin position="20"/>
        <end position="42"/>
    </location>
</feature>
<organism evidence="2 3">
    <name type="scientific">Arabidopsis suecica</name>
    <name type="common">Swedish thale-cress</name>
    <name type="synonym">Cardaminopsis suecica</name>
    <dbReference type="NCBI Taxonomy" id="45249"/>
    <lineage>
        <taxon>Eukaryota</taxon>
        <taxon>Viridiplantae</taxon>
        <taxon>Streptophyta</taxon>
        <taxon>Embryophyta</taxon>
        <taxon>Tracheophyta</taxon>
        <taxon>Spermatophyta</taxon>
        <taxon>Magnoliopsida</taxon>
        <taxon>eudicotyledons</taxon>
        <taxon>Gunneridae</taxon>
        <taxon>Pentapetalae</taxon>
        <taxon>rosids</taxon>
        <taxon>malvids</taxon>
        <taxon>Brassicales</taxon>
        <taxon>Brassicaceae</taxon>
        <taxon>Camelineae</taxon>
        <taxon>Arabidopsis</taxon>
    </lineage>
</organism>
<comment type="caution">
    <text evidence="2">The sequence shown here is derived from an EMBL/GenBank/DDBJ whole genome shotgun (WGS) entry which is preliminary data.</text>
</comment>
<evidence type="ECO:0000313" key="2">
    <source>
        <dbReference type="EMBL" id="KAG7641020.1"/>
    </source>
</evidence>
<keyword evidence="3" id="KW-1185">Reference proteome</keyword>
<dbReference type="EMBL" id="JAEFBJ010000002">
    <property type="protein sequence ID" value="KAG7641020.1"/>
    <property type="molecule type" value="Genomic_DNA"/>
</dbReference>
<evidence type="ECO:0000313" key="3">
    <source>
        <dbReference type="Proteomes" id="UP000694251"/>
    </source>
</evidence>
<gene>
    <name evidence="2" type="ORF">ISN44_As02g010870</name>
</gene>
<keyword evidence="1" id="KW-0472">Membrane</keyword>
<accession>A0A8T2G2M9</accession>
<protein>
    <submittedName>
        <fullName evidence="2">Uncharacterized protein</fullName>
    </submittedName>
</protein>
<keyword evidence="1" id="KW-1133">Transmembrane helix</keyword>
<keyword evidence="1" id="KW-0812">Transmembrane</keyword>
<name>A0A8T2G2M9_ARASU</name>
<dbReference type="OrthoDB" id="2126698at2759"/>
<sequence length="82" mass="8885">MVFHVPLNYWLVMVKHWGVLGVAIASVVTNLIMVVLLVGYVWMSGMLRKRVSGDGDGGSTTVVAQLSSMLELFGDMFGVVVV</sequence>
<proteinExistence type="predicted"/>
<dbReference type="AlphaFoldDB" id="A0A8T2G2M9"/>
<reference evidence="2 3" key="1">
    <citation type="submission" date="2020-12" db="EMBL/GenBank/DDBJ databases">
        <title>Concerted genomic and epigenomic changes stabilize Arabidopsis allopolyploids.</title>
        <authorList>
            <person name="Chen Z."/>
        </authorList>
    </citation>
    <scope>NUCLEOTIDE SEQUENCE [LARGE SCALE GENOMIC DNA]</scope>
    <source>
        <strain evidence="2">As9502</strain>
        <tissue evidence="2">Leaf</tissue>
    </source>
</reference>
<dbReference type="Proteomes" id="UP000694251">
    <property type="component" value="Chromosome 2"/>
</dbReference>
<evidence type="ECO:0000256" key="1">
    <source>
        <dbReference type="SAM" id="Phobius"/>
    </source>
</evidence>